<comment type="caution">
    <text evidence="2">The sequence shown here is derived from an EMBL/GenBank/DDBJ whole genome shotgun (WGS) entry which is preliminary data.</text>
</comment>
<feature type="compositionally biased region" description="Low complexity" evidence="1">
    <location>
        <begin position="1389"/>
        <end position="1407"/>
    </location>
</feature>
<evidence type="ECO:0000313" key="2">
    <source>
        <dbReference type="EMBL" id="TWT88816.1"/>
    </source>
</evidence>
<accession>A0A5C5ZNV4</accession>
<keyword evidence="3" id="KW-1185">Reference proteome</keyword>
<proteinExistence type="predicted"/>
<name>A0A5C5ZNV4_9BACT</name>
<organism evidence="2 3">
    <name type="scientific">Pseudobythopirellula maris</name>
    <dbReference type="NCBI Taxonomy" id="2527991"/>
    <lineage>
        <taxon>Bacteria</taxon>
        <taxon>Pseudomonadati</taxon>
        <taxon>Planctomycetota</taxon>
        <taxon>Planctomycetia</taxon>
        <taxon>Pirellulales</taxon>
        <taxon>Lacipirellulaceae</taxon>
        <taxon>Pseudobythopirellula</taxon>
    </lineage>
</organism>
<protein>
    <submittedName>
        <fullName evidence="2">Beta propeller domain protein</fullName>
    </submittedName>
</protein>
<feature type="region of interest" description="Disordered" evidence="1">
    <location>
        <begin position="1382"/>
        <end position="1415"/>
    </location>
</feature>
<dbReference type="Pfam" id="PF09826">
    <property type="entry name" value="Beta_propel"/>
    <property type="match status" value="1"/>
</dbReference>
<dbReference type="Pfam" id="PF17963">
    <property type="entry name" value="Big_9"/>
    <property type="match status" value="5"/>
</dbReference>
<sequence>MFRRLLPATEVLARRSHGGPKRRRGTGTLRLEQLEPRLVMDGAGFVNTDPPEDPDTIVGVAEIDAQDDHVETSRGVQELRIDPLGNDPLPAGAEGLTIKSVSGTKLGAEVTISEDGKRLIYNAAGDAGLQAGDTFYYIVQTEDGKLGKANVTLSLERTYTSGGGGGGTTRPRNSSDNYSFFEDAPEQSLHVLTNDREFSAGEIVAVTTPSNGGSVRIADDGRSLLYQPQAATTGRDLFEYTVRNAEGEEATIGVSVNVSKPYYLNYHYDNARFDFGTGPHTLDPLANDSVRGPVAQTPRIVSFSAPDYAGQVTLSEDGQRFLFEPAEGFLGSFSVSYSVRYGPDDHQTVEGSFSVAVERRFLAVENYFSVDPGATGPATLDVLTNDPVYNYSGYYGYNKAHYQQQRQDVSLRIVGVAVSDAGGEITIAEGGQTLLYTPAEGFTGEETFEYTVEASNGSRETARVTVRVGETPSDPSGVDRFATEGELNQFLIDKAVARYGRHFGIQQERYAPLETYYGDGIALVSATRLFAAFDADGAALSAADDFSGTNVQVEGVDEADIVETDGRYVYTFALGKLAIVDLLDPSSPELLSMTLMEGGYDQMYLMGDRITLLRTGSTSGQAEVLVLDVGDRSAPAIAERTEIDGYIADSRAIGDKVHLVVQRDFLVPELEGDWLVEPAPSAGESNDNSDATGDDAILVDLLYDRGEPGVWRTESLEEYIDRVRDELIETALPAYRGYNAAGELVSEGLLTTPTDVHKPLAGADRLLSFVTIDAGDGDPAPPAESTTFVADRHTDVYVSAESAYVFAYDPEAGETNIYKMDFAEDGSSPLVASGVVGGSLLNQFSADEHDGRLRVATTEVRTTEITNSRGRTRTVQSQRFNNVLVLEQNGNQLETVGEITNLAPTETIKSVRFMGDRAYVVTFRVVDPLFAIDLSDPTAPTVEGALKIPGFSDYLHPVGEDYLVGIGRDADEITGRLGPAQLTLFYVGDLSDPTVVDQMTLEGAHWTNSEAWSDHHAVAYFAGAGLLTVPHTWNELAEKDMDGDGLTDWRGYEQHSAMWAFQVETDGEGGGSLGVAAEIEHEGPARRSLRIDETLVTVSGQELKTHDLDDPTQQLGEVWLGALPTADAFTVQEDSGATTLDVLANDRPGADGEAPSIVSVTQPVRGHTYRPYLIDTIRLVSNELSYQVGQQDQQPAGEVTIAEDGRSLVFTPAEDFFGTATLTYTVLDPLRGEQTATVTITVEGTPDAPDAEDDTFSVEPGAVAIVLNVLANDTDPDAGGPIRPINYLSICGTQPRTVDVLLADLYVESNTFWTFGSLTVTELGPTDNGGVVELDDMGRLHYTPVDGFEGVETFSYTVVNGSGLTDTATASVYVGVPVEPPIDTVGPMESTGEETPAAESSAENSSPVETSPAETASDDRFVFFSAAVPMSRGDGVAVTSQDETAAATVGGAELLIARQQDNAAVRRASLSRESVFERLGSERSAADDDLAGDADLGLADGWSAFGEALARR</sequence>
<dbReference type="Gene3D" id="2.60.40.3440">
    <property type="match status" value="4"/>
</dbReference>
<dbReference type="NCBIfam" id="NF012211">
    <property type="entry name" value="tand_rpt_95"/>
    <property type="match status" value="1"/>
</dbReference>
<dbReference type="Proteomes" id="UP000315440">
    <property type="component" value="Unassembled WGS sequence"/>
</dbReference>
<gene>
    <name evidence="2" type="ORF">Mal64_23040</name>
</gene>
<dbReference type="EMBL" id="SJPQ01000002">
    <property type="protein sequence ID" value="TWT88816.1"/>
    <property type="molecule type" value="Genomic_DNA"/>
</dbReference>
<evidence type="ECO:0000256" key="1">
    <source>
        <dbReference type="SAM" id="MobiDB-lite"/>
    </source>
</evidence>
<reference evidence="2 3" key="1">
    <citation type="submission" date="2019-02" db="EMBL/GenBank/DDBJ databases">
        <title>Deep-cultivation of Planctomycetes and their phenomic and genomic characterization uncovers novel biology.</title>
        <authorList>
            <person name="Wiegand S."/>
            <person name="Jogler M."/>
            <person name="Boedeker C."/>
            <person name="Pinto D."/>
            <person name="Vollmers J."/>
            <person name="Rivas-Marin E."/>
            <person name="Kohn T."/>
            <person name="Peeters S.H."/>
            <person name="Heuer A."/>
            <person name="Rast P."/>
            <person name="Oberbeckmann S."/>
            <person name="Bunk B."/>
            <person name="Jeske O."/>
            <person name="Meyerdierks A."/>
            <person name="Storesund J.E."/>
            <person name="Kallscheuer N."/>
            <person name="Luecker S."/>
            <person name="Lage O.M."/>
            <person name="Pohl T."/>
            <person name="Merkel B.J."/>
            <person name="Hornburger P."/>
            <person name="Mueller R.-W."/>
            <person name="Bruemmer F."/>
            <person name="Labrenz M."/>
            <person name="Spormann A.M."/>
            <person name="Op Den Camp H."/>
            <person name="Overmann J."/>
            <person name="Amann R."/>
            <person name="Jetten M.S.M."/>
            <person name="Mascher T."/>
            <person name="Medema M.H."/>
            <person name="Devos D.P."/>
            <person name="Kaster A.-K."/>
            <person name="Ovreas L."/>
            <person name="Rohde M."/>
            <person name="Galperin M.Y."/>
            <person name="Jogler C."/>
        </authorList>
    </citation>
    <scope>NUCLEOTIDE SEQUENCE [LARGE SCALE GENOMIC DNA]</scope>
    <source>
        <strain evidence="2 3">Mal64</strain>
    </source>
</reference>
<evidence type="ECO:0000313" key="3">
    <source>
        <dbReference type="Proteomes" id="UP000315440"/>
    </source>
</evidence>
<dbReference type="InterPro" id="IPR019198">
    <property type="entry name" value="Beta_propeller_containing"/>
</dbReference>